<keyword evidence="2" id="KW-1185">Reference proteome</keyword>
<dbReference type="PIRSF" id="PIRSF018634">
    <property type="entry name" value="UCP018634"/>
    <property type="match status" value="1"/>
</dbReference>
<gene>
    <name evidence="1" type="ORF">VB774_16525</name>
</gene>
<accession>A0ABU5TLM4</accession>
<name>A0ABU5TLM4_9CYAN</name>
<dbReference type="EMBL" id="JAYGIE010000085">
    <property type="protein sequence ID" value="MEA5479228.1"/>
    <property type="molecule type" value="Genomic_DNA"/>
</dbReference>
<sequence>MSIHKTRWFDRWARKQGLNNLSLCLAVREMMEGLYEADLGGGLVKKRVARTGQGKSGGFRTLVATNRGDRWIFVFGFAKSDRGNINKQEEEALKKLSNHLLALSVEDLAMAQRNDELIEVICDEEISNS</sequence>
<reference evidence="1 2" key="1">
    <citation type="submission" date="2023-12" db="EMBL/GenBank/DDBJ databases">
        <title>Baltic Sea Cyanobacteria.</title>
        <authorList>
            <person name="Delbaje E."/>
            <person name="Fewer D.P."/>
            <person name="Shishido T.K."/>
        </authorList>
    </citation>
    <scope>NUCLEOTIDE SEQUENCE [LARGE SCALE GENOMIC DNA]</scope>
    <source>
        <strain evidence="1 2">UHCC 0370</strain>
    </source>
</reference>
<dbReference type="Proteomes" id="UP001301388">
    <property type="component" value="Unassembled WGS sequence"/>
</dbReference>
<dbReference type="Pfam" id="PF06296">
    <property type="entry name" value="RelE"/>
    <property type="match status" value="1"/>
</dbReference>
<protein>
    <submittedName>
        <fullName evidence="1">Type II toxin-antitoxin system RelE/ParE family toxin</fullName>
    </submittedName>
</protein>
<evidence type="ECO:0000313" key="1">
    <source>
        <dbReference type="EMBL" id="MEA5479228.1"/>
    </source>
</evidence>
<evidence type="ECO:0000313" key="2">
    <source>
        <dbReference type="Proteomes" id="UP001301388"/>
    </source>
</evidence>
<organism evidence="1 2">
    <name type="scientific">Pseudanabaena galeata UHCC 0370</name>
    <dbReference type="NCBI Taxonomy" id="3110310"/>
    <lineage>
        <taxon>Bacteria</taxon>
        <taxon>Bacillati</taxon>
        <taxon>Cyanobacteriota</taxon>
        <taxon>Cyanophyceae</taxon>
        <taxon>Pseudanabaenales</taxon>
        <taxon>Pseudanabaenaceae</taxon>
        <taxon>Pseudanabaena</taxon>
    </lineage>
</organism>
<proteinExistence type="predicted"/>
<dbReference type="RefSeq" id="WP_323262518.1">
    <property type="nucleotide sequence ID" value="NZ_JAYGIE010000085.1"/>
</dbReference>
<dbReference type="InterPro" id="IPR009387">
    <property type="entry name" value="HigB-2"/>
</dbReference>
<comment type="caution">
    <text evidence="1">The sequence shown here is derived from an EMBL/GenBank/DDBJ whole genome shotgun (WGS) entry which is preliminary data.</text>
</comment>